<dbReference type="Gene3D" id="2.70.130.10">
    <property type="entry name" value="Mannose-6-phosphate receptor binding domain"/>
    <property type="match status" value="1"/>
</dbReference>
<feature type="compositionally biased region" description="Low complexity" evidence="3">
    <location>
        <begin position="220"/>
        <end position="246"/>
    </location>
</feature>
<reference evidence="6 7" key="1">
    <citation type="journal article" date="2013" name="Nature">
        <title>Insights into bilaterian evolution from three spiralian genomes.</title>
        <authorList>
            <person name="Simakov O."/>
            <person name="Marletaz F."/>
            <person name="Cho S.J."/>
            <person name="Edsinger-Gonzales E."/>
            <person name="Havlak P."/>
            <person name="Hellsten U."/>
            <person name="Kuo D.H."/>
            <person name="Larsson T."/>
            <person name="Lv J."/>
            <person name="Arendt D."/>
            <person name="Savage R."/>
            <person name="Osoegawa K."/>
            <person name="de Jong P."/>
            <person name="Grimwood J."/>
            <person name="Chapman J.A."/>
            <person name="Shapiro H."/>
            <person name="Aerts A."/>
            <person name="Otillar R.P."/>
            <person name="Terry A.Y."/>
            <person name="Boore J.L."/>
            <person name="Grigoriev I.V."/>
            <person name="Lindberg D.R."/>
            <person name="Seaver E.C."/>
            <person name="Weisblat D.A."/>
            <person name="Putnam N.H."/>
            <person name="Rokhsar D.S."/>
        </authorList>
    </citation>
    <scope>NUCLEOTIDE SEQUENCE [LARGE SCALE GENOMIC DNA]</scope>
</reference>
<feature type="chain" id="PRO_5004715924" description="MRH domain-containing protein" evidence="4">
    <location>
        <begin position="21"/>
        <end position="278"/>
    </location>
</feature>
<gene>
    <name evidence="6" type="ORF">LOTGIDRAFT_235904</name>
</gene>
<evidence type="ECO:0000256" key="1">
    <source>
        <dbReference type="ARBA" id="ARBA00022729"/>
    </source>
</evidence>
<dbReference type="AlphaFoldDB" id="V3ZLP7"/>
<dbReference type="CTD" id="20249997"/>
<dbReference type="OMA" id="CTCELMD"/>
<feature type="compositionally biased region" description="Polar residues" evidence="3">
    <location>
        <begin position="185"/>
        <end position="219"/>
    </location>
</feature>
<dbReference type="InterPro" id="IPR009011">
    <property type="entry name" value="Man6P_isomerase_rcpt-bd_dom_sf"/>
</dbReference>
<keyword evidence="2" id="KW-1015">Disulfide bond</keyword>
<protein>
    <recommendedName>
        <fullName evidence="5">MRH domain-containing protein</fullName>
    </recommendedName>
</protein>
<proteinExistence type="predicted"/>
<dbReference type="Proteomes" id="UP000030746">
    <property type="component" value="Unassembled WGS sequence"/>
</dbReference>
<evidence type="ECO:0000256" key="4">
    <source>
        <dbReference type="SAM" id="SignalP"/>
    </source>
</evidence>
<evidence type="ECO:0000256" key="3">
    <source>
        <dbReference type="SAM" id="MobiDB-lite"/>
    </source>
</evidence>
<organism evidence="6 7">
    <name type="scientific">Lottia gigantea</name>
    <name type="common">Giant owl limpet</name>
    <dbReference type="NCBI Taxonomy" id="225164"/>
    <lineage>
        <taxon>Eukaryota</taxon>
        <taxon>Metazoa</taxon>
        <taxon>Spiralia</taxon>
        <taxon>Lophotrochozoa</taxon>
        <taxon>Mollusca</taxon>
        <taxon>Gastropoda</taxon>
        <taxon>Patellogastropoda</taxon>
        <taxon>Lottioidea</taxon>
        <taxon>Lottiidae</taxon>
        <taxon>Lottia</taxon>
    </lineage>
</organism>
<keyword evidence="1 4" id="KW-0732">Signal</keyword>
<feature type="compositionally biased region" description="Low complexity" evidence="3">
    <location>
        <begin position="171"/>
        <end position="184"/>
    </location>
</feature>
<feature type="domain" description="MRH" evidence="5">
    <location>
        <begin position="28"/>
        <end position="165"/>
    </location>
</feature>
<dbReference type="EMBL" id="KB203301">
    <property type="protein sequence ID" value="ESO85227.1"/>
    <property type="molecule type" value="Genomic_DNA"/>
</dbReference>
<dbReference type="InterPro" id="IPR044865">
    <property type="entry name" value="MRH_dom"/>
</dbReference>
<evidence type="ECO:0000259" key="5">
    <source>
        <dbReference type="PROSITE" id="PS51914"/>
    </source>
</evidence>
<evidence type="ECO:0000313" key="6">
    <source>
        <dbReference type="EMBL" id="ESO85227.1"/>
    </source>
</evidence>
<name>V3ZLP7_LOTGI</name>
<dbReference type="GeneID" id="20249997"/>
<keyword evidence="7" id="KW-1185">Reference proteome</keyword>
<dbReference type="SUPFAM" id="SSF50911">
    <property type="entry name" value="Mannose 6-phosphate receptor domain"/>
    <property type="match status" value="1"/>
</dbReference>
<accession>V3ZLP7</accession>
<feature type="signal peptide" evidence="4">
    <location>
        <begin position="1"/>
        <end position="20"/>
    </location>
</feature>
<dbReference type="KEGG" id="lgi:LOTGIDRAFT_235904"/>
<evidence type="ECO:0000313" key="7">
    <source>
        <dbReference type="Proteomes" id="UP000030746"/>
    </source>
</evidence>
<dbReference type="HOGENOM" id="CLU_1002168_0_0_1"/>
<dbReference type="RefSeq" id="XP_009064142.1">
    <property type="nucleotide sequence ID" value="XM_009065894.1"/>
</dbReference>
<sequence length="278" mass="29686">MSLIQYICFCVLAFITAINSAEICVKINSCSCRNSSGVLDLSPLASSDSEPTFKDVEGSLKSYYYSWNPCTPFTEDPTNCVNVSACKTNMNEYYSLGTPDSATFVTDETKGLMLQYSSTGIFKRHLEVILVCDPSTNSSLSVKGETHAASLHHEMTLRSKYCCFQPDDTSTTESSTPFTDSSSELPSGSTGTASDSTMPFSGSTNPDTGSTNPDTGSTYPNTGSTNPNTGSTNPNTGSTNPNTGSTMTITTPESSAPTMLPLSRFIVIIIMVLLKFAF</sequence>
<dbReference type="PROSITE" id="PS51914">
    <property type="entry name" value="MRH"/>
    <property type="match status" value="1"/>
</dbReference>
<dbReference type="OrthoDB" id="29460at2759"/>
<feature type="compositionally biased region" description="Polar residues" evidence="3">
    <location>
        <begin position="247"/>
        <end position="257"/>
    </location>
</feature>
<evidence type="ECO:0000256" key="2">
    <source>
        <dbReference type="ARBA" id="ARBA00023157"/>
    </source>
</evidence>
<feature type="region of interest" description="Disordered" evidence="3">
    <location>
        <begin position="171"/>
        <end position="257"/>
    </location>
</feature>